<feature type="repeat" description="Cell wall-binding" evidence="2">
    <location>
        <begin position="31"/>
        <end position="50"/>
    </location>
</feature>
<feature type="chain" id="PRO_5038465285" description="Cell wall-binding protein" evidence="3">
    <location>
        <begin position="23"/>
        <end position="276"/>
    </location>
</feature>
<dbReference type="Proteomes" id="UP000243494">
    <property type="component" value="Unassembled WGS sequence"/>
</dbReference>
<keyword evidence="3" id="KW-0732">Signal</keyword>
<evidence type="ECO:0008006" key="6">
    <source>
        <dbReference type="Google" id="ProtNLM"/>
    </source>
</evidence>
<dbReference type="Gene3D" id="2.10.270.10">
    <property type="entry name" value="Cholin Binding"/>
    <property type="match status" value="3"/>
</dbReference>
<dbReference type="PROSITE" id="PS51170">
    <property type="entry name" value="CW"/>
    <property type="match status" value="2"/>
</dbReference>
<proteinExistence type="predicted"/>
<dbReference type="RefSeq" id="WP_095404618.1">
    <property type="nucleotide sequence ID" value="NZ_NOJZ02000008.1"/>
</dbReference>
<dbReference type="Pfam" id="PF19127">
    <property type="entry name" value="Choline_bind_3"/>
    <property type="match status" value="1"/>
</dbReference>
<feature type="signal peptide" evidence="3">
    <location>
        <begin position="1"/>
        <end position="22"/>
    </location>
</feature>
<evidence type="ECO:0000256" key="2">
    <source>
        <dbReference type="PROSITE-ProRule" id="PRU00591"/>
    </source>
</evidence>
<feature type="repeat" description="Cell wall-binding" evidence="2">
    <location>
        <begin position="234"/>
        <end position="253"/>
    </location>
</feature>
<evidence type="ECO:0000256" key="1">
    <source>
        <dbReference type="ARBA" id="ARBA00022737"/>
    </source>
</evidence>
<evidence type="ECO:0000313" key="5">
    <source>
        <dbReference type="Proteomes" id="UP000243494"/>
    </source>
</evidence>
<dbReference type="AlphaFoldDB" id="A0A371ITK9"/>
<reference evidence="4 5" key="1">
    <citation type="journal article" date="2017" name="Genome Announc.">
        <title>Draft Genome Sequence of Romboutsia maritimum sp. nov. Strain CCRI-22766(T), Isolated from Coastal Estuarine Mud.</title>
        <authorList>
            <person name="Maheux A.F."/>
            <person name="Boudreau D.K."/>
            <person name="Berube E."/>
            <person name="Boissinot M."/>
            <person name="Raymond F."/>
            <person name="Brodeur S."/>
            <person name="Corbeil J."/>
            <person name="Brightwell G."/>
            <person name="Broda D."/>
            <person name="Omar R.F."/>
            <person name="Bergeron M.G."/>
        </authorList>
    </citation>
    <scope>NUCLEOTIDE SEQUENCE [LARGE SCALE GENOMIC DNA]</scope>
    <source>
        <strain evidence="4 5">CCRI-22766</strain>
    </source>
</reference>
<sequence>MRIKSKIIYSIFLGLLFFTTNTSDIKAEQTIYGWQKDKDNWYFFDDSGVMVHDTAFYIGGKLYCFESDGAISKRVGFSDGRYFNGDGTLRTGWFKYNNKWYYINQHTGLLCKDGAYNVLSDWYYFNKDGSMTTHKGWINHKEVDQKTNKTYTAWYYSNGNGTVKTDWFKDNGRWYYFGKQEGSSEYYSLEMYTGFRYVDGKLYHFYDNGWMSYKQGWIKNDKGWHYLNGDGTVKTGWLKSDNKWYYFDGQGKMLSDTKCMVDNKLQSFNKDGVWIG</sequence>
<accession>A0A371ITK9</accession>
<dbReference type="EMBL" id="NOJZ02000008">
    <property type="protein sequence ID" value="RDY23811.1"/>
    <property type="molecule type" value="Genomic_DNA"/>
</dbReference>
<gene>
    <name evidence="4" type="ORF">CHF27_006730</name>
</gene>
<name>A0A371ITK9_9FIRM</name>
<keyword evidence="5" id="KW-1185">Reference proteome</keyword>
<dbReference type="SUPFAM" id="SSF69360">
    <property type="entry name" value="Cell wall binding repeat"/>
    <property type="match status" value="1"/>
</dbReference>
<evidence type="ECO:0000313" key="4">
    <source>
        <dbReference type="EMBL" id="RDY23811.1"/>
    </source>
</evidence>
<organism evidence="4 5">
    <name type="scientific">Romboutsia maritimum</name>
    <dbReference type="NCBI Taxonomy" id="2020948"/>
    <lineage>
        <taxon>Bacteria</taxon>
        <taxon>Bacillati</taxon>
        <taxon>Bacillota</taxon>
        <taxon>Clostridia</taxon>
        <taxon>Peptostreptococcales</taxon>
        <taxon>Peptostreptococcaceae</taxon>
        <taxon>Romboutsia</taxon>
    </lineage>
</organism>
<protein>
    <recommendedName>
        <fullName evidence="6">Cell wall-binding protein</fullName>
    </recommendedName>
</protein>
<keyword evidence="1" id="KW-0677">Repeat</keyword>
<dbReference type="InterPro" id="IPR018337">
    <property type="entry name" value="Cell_wall/Cho-bd_repeat"/>
</dbReference>
<evidence type="ECO:0000256" key="3">
    <source>
        <dbReference type="SAM" id="SignalP"/>
    </source>
</evidence>
<dbReference type="Pfam" id="PF01473">
    <property type="entry name" value="Choline_bind_1"/>
    <property type="match status" value="5"/>
</dbReference>
<dbReference type="OrthoDB" id="1750764at2"/>
<comment type="caution">
    <text evidence="4">The sequence shown here is derived from an EMBL/GenBank/DDBJ whole genome shotgun (WGS) entry which is preliminary data.</text>
</comment>